<name>A0A0R1S6U2_9LACO</name>
<dbReference type="PROSITE" id="PS50995">
    <property type="entry name" value="HTH_MARR_2"/>
    <property type="match status" value="1"/>
</dbReference>
<dbReference type="GO" id="GO:0003677">
    <property type="term" value="F:DNA binding"/>
    <property type="evidence" value="ECO:0007669"/>
    <property type="project" value="UniProtKB-KW"/>
</dbReference>
<dbReference type="PANTHER" id="PTHR42756">
    <property type="entry name" value="TRANSCRIPTIONAL REGULATOR, MARR"/>
    <property type="match status" value="1"/>
</dbReference>
<accession>A0A0R1S6U2</accession>
<evidence type="ECO:0000256" key="3">
    <source>
        <dbReference type="ARBA" id="ARBA00023163"/>
    </source>
</evidence>
<sequence>METRKEIVLKDSQLIDRLVKPFERVASLYNELEQTTDDYGTGIPLFPSEIHAIATIEMYPNVALTELAGYLGITKGTATKLIQKLVKKKMVIKGFAEGSENRVAINLTEQGKRAADSHHQYVNAMNQQLITIYQGVSEESLADLISISDQTEKFLRKLIKERQRQ</sequence>
<dbReference type="InterPro" id="IPR000835">
    <property type="entry name" value="HTH_MarR-typ"/>
</dbReference>
<gene>
    <name evidence="5" type="ORF">FC85_GL001907</name>
</gene>
<keyword evidence="1" id="KW-0805">Transcription regulation</keyword>
<dbReference type="SMART" id="SM00347">
    <property type="entry name" value="HTH_MARR"/>
    <property type="match status" value="1"/>
</dbReference>
<dbReference type="GO" id="GO:0003700">
    <property type="term" value="F:DNA-binding transcription factor activity"/>
    <property type="evidence" value="ECO:0007669"/>
    <property type="project" value="InterPro"/>
</dbReference>
<evidence type="ECO:0000313" key="5">
    <source>
        <dbReference type="EMBL" id="KRL62402.1"/>
    </source>
</evidence>
<comment type="caution">
    <text evidence="5">The sequence shown here is derived from an EMBL/GenBank/DDBJ whole genome shotgun (WGS) entry which is preliminary data.</text>
</comment>
<dbReference type="PATRIC" id="fig|1423739.3.peg.1992"/>
<reference evidence="5 6" key="1">
    <citation type="journal article" date="2015" name="Genome Announc.">
        <title>Expanding the biotechnology potential of lactobacilli through comparative genomics of 213 strains and associated genera.</title>
        <authorList>
            <person name="Sun Z."/>
            <person name="Harris H.M."/>
            <person name="McCann A."/>
            <person name="Guo C."/>
            <person name="Argimon S."/>
            <person name="Zhang W."/>
            <person name="Yang X."/>
            <person name="Jeffery I.B."/>
            <person name="Cooney J.C."/>
            <person name="Kagawa T.F."/>
            <person name="Liu W."/>
            <person name="Song Y."/>
            <person name="Salvetti E."/>
            <person name="Wrobel A."/>
            <person name="Rasinkangas P."/>
            <person name="Parkhill J."/>
            <person name="Rea M.C."/>
            <person name="O'Sullivan O."/>
            <person name="Ritari J."/>
            <person name="Douillard F.P."/>
            <person name="Paul Ross R."/>
            <person name="Yang R."/>
            <person name="Briner A.E."/>
            <person name="Felis G.E."/>
            <person name="de Vos W.M."/>
            <person name="Barrangou R."/>
            <person name="Klaenhammer T.R."/>
            <person name="Caufield P.W."/>
            <person name="Cui Y."/>
            <person name="Zhang H."/>
            <person name="O'Toole P.W."/>
        </authorList>
    </citation>
    <scope>NUCLEOTIDE SEQUENCE [LARGE SCALE GENOMIC DNA]</scope>
    <source>
        <strain evidence="5 6">DSM 14421</strain>
    </source>
</reference>
<dbReference type="PANTHER" id="PTHR42756:SF1">
    <property type="entry name" value="TRANSCRIPTIONAL REPRESSOR OF EMRAB OPERON"/>
    <property type="match status" value="1"/>
</dbReference>
<evidence type="ECO:0000259" key="4">
    <source>
        <dbReference type="PROSITE" id="PS50995"/>
    </source>
</evidence>
<dbReference type="SUPFAM" id="SSF46785">
    <property type="entry name" value="Winged helix' DNA-binding domain"/>
    <property type="match status" value="1"/>
</dbReference>
<dbReference type="Proteomes" id="UP000052013">
    <property type="component" value="Unassembled WGS sequence"/>
</dbReference>
<evidence type="ECO:0000256" key="2">
    <source>
        <dbReference type="ARBA" id="ARBA00023125"/>
    </source>
</evidence>
<dbReference type="Pfam" id="PF01047">
    <property type="entry name" value="MarR"/>
    <property type="match status" value="1"/>
</dbReference>
<dbReference type="EMBL" id="AZEY01000108">
    <property type="protein sequence ID" value="KRL62402.1"/>
    <property type="molecule type" value="Genomic_DNA"/>
</dbReference>
<organism evidence="5 6">
    <name type="scientific">Lentilactobacillus diolivorans DSM 14421</name>
    <dbReference type="NCBI Taxonomy" id="1423739"/>
    <lineage>
        <taxon>Bacteria</taxon>
        <taxon>Bacillati</taxon>
        <taxon>Bacillota</taxon>
        <taxon>Bacilli</taxon>
        <taxon>Lactobacillales</taxon>
        <taxon>Lactobacillaceae</taxon>
        <taxon>Lentilactobacillus</taxon>
    </lineage>
</organism>
<dbReference type="AlphaFoldDB" id="A0A0R1S6U2"/>
<dbReference type="Gene3D" id="1.10.10.10">
    <property type="entry name" value="Winged helix-like DNA-binding domain superfamily/Winged helix DNA-binding domain"/>
    <property type="match status" value="1"/>
</dbReference>
<evidence type="ECO:0000256" key="1">
    <source>
        <dbReference type="ARBA" id="ARBA00023015"/>
    </source>
</evidence>
<feature type="domain" description="HTH marR-type" evidence="4">
    <location>
        <begin position="11"/>
        <end position="153"/>
    </location>
</feature>
<dbReference type="STRING" id="1423739.FC85_GL001907"/>
<dbReference type="InterPro" id="IPR036390">
    <property type="entry name" value="WH_DNA-bd_sf"/>
</dbReference>
<evidence type="ECO:0000313" key="6">
    <source>
        <dbReference type="Proteomes" id="UP000052013"/>
    </source>
</evidence>
<keyword evidence="2" id="KW-0238">DNA-binding</keyword>
<keyword evidence="3" id="KW-0804">Transcription</keyword>
<protein>
    <submittedName>
        <fullName evidence="5">Transcriptional regulator, MarR family</fullName>
    </submittedName>
</protein>
<proteinExistence type="predicted"/>
<dbReference type="RefSeq" id="WP_057866200.1">
    <property type="nucleotide sequence ID" value="NZ_AZEY01000108.1"/>
</dbReference>
<dbReference type="InterPro" id="IPR036388">
    <property type="entry name" value="WH-like_DNA-bd_sf"/>
</dbReference>